<dbReference type="RefSeq" id="XP_029656075.1">
    <property type="nucleotide sequence ID" value="XM_029800215.2"/>
</dbReference>
<evidence type="ECO:0000256" key="1">
    <source>
        <dbReference type="SAM" id="MobiDB-lite"/>
    </source>
</evidence>
<feature type="compositionally biased region" description="Basic and acidic residues" evidence="1">
    <location>
        <begin position="263"/>
        <end position="273"/>
    </location>
</feature>
<reference evidence="3" key="1">
    <citation type="submission" date="2025-08" db="UniProtKB">
        <authorList>
            <consortium name="RefSeq"/>
        </authorList>
    </citation>
    <scope>IDENTIFICATION</scope>
</reference>
<evidence type="ECO:0000313" key="2">
    <source>
        <dbReference type="Proteomes" id="UP000515154"/>
    </source>
</evidence>
<sequence length="286" mass="32504">MSTTGIEVRRPYPSVATIWVAELLAAANKKVDDVENRKTYESINKMFGKSPSNHEAVPMSLEDKFTHKIIKHKRKLEQKEKEVENAAKKRKKKADTISNSLSKTELIAKKKKTPNIVNGTKSKSETNSVNTVENIKLRLEKDTLSRSARKKLRRKLKGLLNKSNDSAQCSEEGERENKTSNNLIVEKVKETVNNYHKAASSTPKMNGHHIEVDKTTNTVNKNGKSNIHIHNKKQNCLQTQTKQEASAVILKKKKKKRSKQKNLKKDNRPDHLKPSTNQVKSLNQKV</sequence>
<evidence type="ECO:0000313" key="3">
    <source>
        <dbReference type="RefSeq" id="XP_029656075.1"/>
    </source>
</evidence>
<feature type="compositionally biased region" description="Basic residues" evidence="1">
    <location>
        <begin position="250"/>
        <end position="262"/>
    </location>
</feature>
<dbReference type="AlphaFoldDB" id="A0A6P7U1F0"/>
<gene>
    <name evidence="3" type="primary">LOC115229956</name>
</gene>
<feature type="compositionally biased region" description="Basic and acidic residues" evidence="1">
    <location>
        <begin position="77"/>
        <end position="87"/>
    </location>
</feature>
<organism evidence="2 3">
    <name type="scientific">Octopus sinensis</name>
    <name type="common">East Asian common octopus</name>
    <dbReference type="NCBI Taxonomy" id="2607531"/>
    <lineage>
        <taxon>Eukaryota</taxon>
        <taxon>Metazoa</taxon>
        <taxon>Spiralia</taxon>
        <taxon>Lophotrochozoa</taxon>
        <taxon>Mollusca</taxon>
        <taxon>Cephalopoda</taxon>
        <taxon>Coleoidea</taxon>
        <taxon>Octopodiformes</taxon>
        <taxon>Octopoda</taxon>
        <taxon>Incirrata</taxon>
        <taxon>Octopodidae</taxon>
        <taxon>Octopus</taxon>
    </lineage>
</organism>
<dbReference type="Proteomes" id="UP000515154">
    <property type="component" value="Unplaced"/>
</dbReference>
<name>A0A6P7U1F0_9MOLL</name>
<feature type="region of interest" description="Disordered" evidence="1">
    <location>
        <begin position="249"/>
        <end position="286"/>
    </location>
</feature>
<dbReference type="KEGG" id="osn:115229956"/>
<protein>
    <submittedName>
        <fullName evidence="3">Uncharacterized protein LOC115229956</fullName>
    </submittedName>
</protein>
<feature type="compositionally biased region" description="Polar residues" evidence="1">
    <location>
        <begin position="274"/>
        <end position="286"/>
    </location>
</feature>
<feature type="region of interest" description="Disordered" evidence="1">
    <location>
        <begin position="73"/>
        <end position="99"/>
    </location>
</feature>
<feature type="region of interest" description="Disordered" evidence="1">
    <location>
        <begin position="163"/>
        <end position="183"/>
    </location>
</feature>
<keyword evidence="2" id="KW-1185">Reference proteome</keyword>
<accession>A0A6P7U1F0</accession>
<proteinExistence type="predicted"/>